<dbReference type="VEuPathDB" id="FungiDB:PGTG_18126"/>
<dbReference type="EMBL" id="DS178360">
    <property type="protein sequence ID" value="EFP92229.1"/>
    <property type="molecule type" value="Genomic_DNA"/>
</dbReference>
<dbReference type="AlphaFoldDB" id="E3L6Q4"/>
<keyword evidence="3" id="KW-1185">Reference proteome</keyword>
<dbReference type="InParanoid" id="E3L6Q4"/>
<organism evidence="2 3">
    <name type="scientific">Puccinia graminis f. sp. tritici (strain CRL 75-36-700-3 / race SCCL)</name>
    <name type="common">Black stem rust fungus</name>
    <dbReference type="NCBI Taxonomy" id="418459"/>
    <lineage>
        <taxon>Eukaryota</taxon>
        <taxon>Fungi</taxon>
        <taxon>Dikarya</taxon>
        <taxon>Basidiomycota</taxon>
        <taxon>Pucciniomycotina</taxon>
        <taxon>Pucciniomycetes</taxon>
        <taxon>Pucciniales</taxon>
        <taxon>Pucciniaceae</taxon>
        <taxon>Puccinia</taxon>
    </lineage>
</organism>
<protein>
    <submittedName>
        <fullName evidence="2">Uncharacterized protein</fullName>
    </submittedName>
</protein>
<dbReference type="PANTHER" id="PTHR48147">
    <property type="entry name" value="PROTEIN CBG23787"/>
    <property type="match status" value="1"/>
</dbReference>
<reference evidence="3" key="2">
    <citation type="journal article" date="2011" name="Proc. Natl. Acad. Sci. U.S.A.">
        <title>Obligate biotrophy features unraveled by the genomic analysis of rust fungi.</title>
        <authorList>
            <person name="Duplessis S."/>
            <person name="Cuomo C.A."/>
            <person name="Lin Y.-C."/>
            <person name="Aerts A."/>
            <person name="Tisserant E."/>
            <person name="Veneault-Fourrey C."/>
            <person name="Joly D.L."/>
            <person name="Hacquard S."/>
            <person name="Amselem J."/>
            <person name="Cantarel B.L."/>
            <person name="Chiu R."/>
            <person name="Coutinho P.M."/>
            <person name="Feau N."/>
            <person name="Field M."/>
            <person name="Frey P."/>
            <person name="Gelhaye E."/>
            <person name="Goldberg J."/>
            <person name="Grabherr M.G."/>
            <person name="Kodira C.D."/>
            <person name="Kohler A."/>
            <person name="Kuees U."/>
            <person name="Lindquist E.A."/>
            <person name="Lucas S.M."/>
            <person name="Mago R."/>
            <person name="Mauceli E."/>
            <person name="Morin E."/>
            <person name="Murat C."/>
            <person name="Pangilinan J.L."/>
            <person name="Park R."/>
            <person name="Pearson M."/>
            <person name="Quesneville H."/>
            <person name="Rouhier N."/>
            <person name="Sakthikumar S."/>
            <person name="Salamov A.A."/>
            <person name="Schmutz J."/>
            <person name="Selles B."/>
            <person name="Shapiro H."/>
            <person name="Tanguay P."/>
            <person name="Tuskan G.A."/>
            <person name="Henrissat B."/>
            <person name="Van de Peer Y."/>
            <person name="Rouze P."/>
            <person name="Ellis J.G."/>
            <person name="Dodds P.N."/>
            <person name="Schein J.E."/>
            <person name="Zhong S."/>
            <person name="Hamelin R.C."/>
            <person name="Grigoriev I.V."/>
            <person name="Szabo L.J."/>
            <person name="Martin F."/>
        </authorList>
    </citation>
    <scope>NUCLEOTIDE SEQUENCE [LARGE SCALE GENOMIC DNA]</scope>
    <source>
        <strain evidence="3">CRL 75-36-700-3 / race SCCL</strain>
    </source>
</reference>
<evidence type="ECO:0000313" key="3">
    <source>
        <dbReference type="Proteomes" id="UP000008783"/>
    </source>
</evidence>
<accession>E3L6Q4</accession>
<name>E3L6Q4_PUCGT</name>
<reference key="1">
    <citation type="submission" date="2007-01" db="EMBL/GenBank/DDBJ databases">
        <title>The Genome Sequence of Puccinia graminis f. sp. tritici Strain CRL 75-36-700-3.</title>
        <authorList>
            <consortium name="The Broad Institute Genome Sequencing Platform"/>
            <person name="Birren B."/>
            <person name="Lander E."/>
            <person name="Galagan J."/>
            <person name="Nusbaum C."/>
            <person name="Devon K."/>
            <person name="Cuomo C."/>
            <person name="Jaffe D."/>
            <person name="Butler J."/>
            <person name="Alvarez P."/>
            <person name="Gnerre S."/>
            <person name="Grabherr M."/>
            <person name="Mauceli E."/>
            <person name="Brockman W."/>
            <person name="Young S."/>
            <person name="LaButti K."/>
            <person name="Sykes S."/>
            <person name="DeCaprio D."/>
            <person name="Crawford M."/>
            <person name="Koehrsen M."/>
            <person name="Engels R."/>
            <person name="Montgomery P."/>
            <person name="Pearson M."/>
            <person name="Howarth C."/>
            <person name="Larson L."/>
            <person name="White J."/>
            <person name="Zeng Q."/>
            <person name="Kodira C."/>
            <person name="Yandava C."/>
            <person name="Alvarado L."/>
            <person name="O'Leary S."/>
            <person name="Szabo L."/>
            <person name="Dean R."/>
            <person name="Schein J."/>
        </authorList>
    </citation>
    <scope>NUCLEOTIDE SEQUENCE</scope>
    <source>
        <strain>CRL 75-36-700-3</strain>
    </source>
</reference>
<feature type="region of interest" description="Disordered" evidence="1">
    <location>
        <begin position="590"/>
        <end position="621"/>
    </location>
</feature>
<dbReference type="KEGG" id="pgr:PGTG_18126"/>
<dbReference type="GeneID" id="10537722"/>
<proteinExistence type="predicted"/>
<evidence type="ECO:0000256" key="1">
    <source>
        <dbReference type="SAM" id="MobiDB-lite"/>
    </source>
</evidence>
<dbReference type="PANTHER" id="PTHR48147:SF3">
    <property type="entry name" value="MYELIN TRANSCRIPTION FACTOR 1-LIKE PROTEIN"/>
    <property type="match status" value="1"/>
</dbReference>
<feature type="region of interest" description="Disordered" evidence="1">
    <location>
        <begin position="83"/>
        <end position="132"/>
    </location>
</feature>
<gene>
    <name evidence="2" type="ORF">PGTG_18126</name>
</gene>
<dbReference type="OrthoDB" id="2624269at2759"/>
<dbReference type="Proteomes" id="UP000008783">
    <property type="component" value="Unassembled WGS sequence"/>
</dbReference>
<feature type="compositionally biased region" description="Basic and acidic residues" evidence="1">
    <location>
        <begin position="590"/>
        <end position="601"/>
    </location>
</feature>
<feature type="compositionally biased region" description="Acidic residues" evidence="1">
    <location>
        <begin position="87"/>
        <end position="98"/>
    </location>
</feature>
<sequence>MTPASIPVLCRCSTLRLPLPLPLARNPPSPWIITPPELLFTASPHLETPRFRQRNEDKDQFTKENLPWILSTKKQTVNNTIEKSEGFEDEEVAEEEVDHLDQSDHEPEEDSQSEDGHPGANIGDSDDTDAVRDPQANAKEWFLPNLEDTFETYIDHRCILDKQGYPIYPNRKTIFVRKPGETVTNFGTVGFSKTSSSNKRGINNDWKVVCYFCLGALTGKRTDPAAGANSVTEIHPAYINKDRLAYYRRKMLVELNLVPDKLGGGIGDKFVLDMFAWAARGLLITSASFLPQNEHFTFQTQWMADRLLARDENNQVYSGGLISDVTYRYFETGYLLSTSMYCEDLHRWIPIQLTWIRGLSEEYYKLHFTTLFRQFQAAPVTPAERDTLVRQVVDFSSAQAEGFVSAYLAVFRQGTRKEVRCMLKGCREHFRQSVTRIKRNRALMTADEEEPFRKACMDLLEHQEAGGKTHEEKVDFIRRRYPKVRKWLDWWTVSDIEALLFPSRQPRLEDTPDGLPDTTNAQESMHRIYYRLSDGKQCIMVGMVDLFSFVKMLEEDWKAAMKGIPISYGANPTTDIGTTLGIAKKRKRGEGKFINDGRPPDTTDELVDGKKKKKAKLGRPPNSTNFNKSLCPLWLRGISGHGKDVFTAIAHHFSCRSTGELNGSNAIRSTLTRGQNMVFDVLSPKYPGRFLPGAFASCDYFLEVALDPQLHKKDEYKQLFSIDEHRTFTCELQPNKLQKHPTRDHHTLHVLTIKPQMFDENRIPHSDVSKLIEMWQTDGLLATSGMICKHCNPNKPKPKLPKNAKIQKVSSDVDIVKLLGSSENTSHHIIDRSRLAVPANGAPLHLNFYVDVTGITDEKQKNNFMGSIDWPFKINVGGATYTLISRGYWQHNHYWCKVLRSANI</sequence>
<dbReference type="RefSeq" id="XP_003336648.1">
    <property type="nucleotide sequence ID" value="XM_003336600.2"/>
</dbReference>
<dbReference type="HOGENOM" id="CLU_005992_0_1_1"/>
<evidence type="ECO:0000313" key="2">
    <source>
        <dbReference type="EMBL" id="EFP92229.1"/>
    </source>
</evidence>